<dbReference type="PANTHER" id="PTHR46162">
    <property type="entry name" value="TRAF-LIKE FAMILY PROTEIN"/>
    <property type="match status" value="1"/>
</dbReference>
<dbReference type="Gramene" id="OE9A069526T1">
    <property type="protein sequence ID" value="OE9A069526C1"/>
    <property type="gene ID" value="OE9A069526"/>
</dbReference>
<reference evidence="2 3" key="1">
    <citation type="submission" date="2019-12" db="EMBL/GenBank/DDBJ databases">
        <authorList>
            <person name="Alioto T."/>
            <person name="Alioto T."/>
            <person name="Gomez Garrido J."/>
        </authorList>
    </citation>
    <scope>NUCLEOTIDE SEQUENCE [LARGE SCALE GENOMIC DNA]</scope>
</reference>
<dbReference type="PROSITE" id="PS50144">
    <property type="entry name" value="MATH"/>
    <property type="match status" value="2"/>
</dbReference>
<dbReference type="InterPro" id="IPR002083">
    <property type="entry name" value="MATH/TRAF_dom"/>
</dbReference>
<name>A0A8S0R1A9_OLEEU</name>
<dbReference type="Proteomes" id="UP000594638">
    <property type="component" value="Unassembled WGS sequence"/>
</dbReference>
<dbReference type="InterPro" id="IPR008974">
    <property type="entry name" value="TRAF-like"/>
</dbReference>
<accession>A0A8S0R1A9</accession>
<dbReference type="Gene3D" id="2.60.210.10">
    <property type="entry name" value="Apoptosis, Tumor Necrosis Factor Receptor Associated Protein 2, Chain A"/>
    <property type="match status" value="2"/>
</dbReference>
<gene>
    <name evidence="2" type="ORF">OLEA9_A069526</name>
</gene>
<dbReference type="EMBL" id="CACTIH010002040">
    <property type="protein sequence ID" value="CAA2972125.1"/>
    <property type="molecule type" value="Genomic_DNA"/>
</dbReference>
<organism evidence="2 3">
    <name type="scientific">Olea europaea subsp. europaea</name>
    <dbReference type="NCBI Taxonomy" id="158383"/>
    <lineage>
        <taxon>Eukaryota</taxon>
        <taxon>Viridiplantae</taxon>
        <taxon>Streptophyta</taxon>
        <taxon>Embryophyta</taxon>
        <taxon>Tracheophyta</taxon>
        <taxon>Spermatophyta</taxon>
        <taxon>Magnoliopsida</taxon>
        <taxon>eudicotyledons</taxon>
        <taxon>Gunneridae</taxon>
        <taxon>Pentapetalae</taxon>
        <taxon>asterids</taxon>
        <taxon>lamiids</taxon>
        <taxon>Lamiales</taxon>
        <taxon>Oleaceae</taxon>
        <taxon>Oleeae</taxon>
        <taxon>Olea</taxon>
    </lineage>
</organism>
<comment type="caution">
    <text evidence="2">The sequence shown here is derived from an EMBL/GenBank/DDBJ whole genome shotgun (WGS) entry which is preliminary data.</text>
</comment>
<sequence>MADLILPEQDGVSRSISDTPPNHYTMKIQNFSQLAKNKIEPYHSNDFEAGGYKWKLLVYPNGNKDKGITDHISLYLAITQVESLLPGWEIRATFRLFLLDQNEDNYFILEDIAGKRFRRMKLEWGFNKFVPLTIFNDPEKGYLVNDTCMFGADIYVTRESHTGKGEKLSMIKDAISYKHTWNINNFSTLTNECLDSEPFNAGNQTWKMQIYPKGKGSESSNFISLYLALAEPEKLSPSTKIYAEFTLRILDHLHGRHYYGTVNHWFTAINCVRGWPKFVSVGYFNGQSARFLVKNTCSVEAEVTVHGITNAL</sequence>
<dbReference type="OrthoDB" id="1883087at2759"/>
<feature type="domain" description="MATH" evidence="1">
    <location>
        <begin position="21"/>
        <end position="154"/>
    </location>
</feature>
<dbReference type="Pfam" id="PF22486">
    <property type="entry name" value="MATH_2"/>
    <property type="match status" value="2"/>
</dbReference>
<dbReference type="SUPFAM" id="SSF49599">
    <property type="entry name" value="TRAF domain-like"/>
    <property type="match status" value="2"/>
</dbReference>
<dbReference type="AlphaFoldDB" id="A0A8S0R1A9"/>
<feature type="domain" description="MATH" evidence="1">
    <location>
        <begin position="176"/>
        <end position="303"/>
    </location>
</feature>
<dbReference type="SMART" id="SM00061">
    <property type="entry name" value="MATH"/>
    <property type="match status" value="2"/>
</dbReference>
<evidence type="ECO:0000313" key="3">
    <source>
        <dbReference type="Proteomes" id="UP000594638"/>
    </source>
</evidence>
<evidence type="ECO:0000259" key="1">
    <source>
        <dbReference type="PROSITE" id="PS50144"/>
    </source>
</evidence>
<keyword evidence="3" id="KW-1185">Reference proteome</keyword>
<dbReference type="CDD" id="cd00121">
    <property type="entry name" value="MATH"/>
    <property type="match status" value="2"/>
</dbReference>
<proteinExistence type="predicted"/>
<protein>
    <submittedName>
        <fullName evidence="2">RESTRICTED TEV MOVEMENT 3-like</fullName>
    </submittedName>
</protein>
<evidence type="ECO:0000313" key="2">
    <source>
        <dbReference type="EMBL" id="CAA2972125.1"/>
    </source>
</evidence>
<dbReference type="PANTHER" id="PTHR46162:SF2">
    <property type="entry name" value="ANKYRIN REPEAT-CONTAINING PROTEIN-RELATED"/>
    <property type="match status" value="1"/>
</dbReference>